<accession>A0A3G2KHS1</accession>
<name>A0A3G2KHS1_9CAUD</name>
<evidence type="ECO:0000313" key="1">
    <source>
        <dbReference type="EMBL" id="AYN58542.1"/>
    </source>
</evidence>
<dbReference type="EMBL" id="MH834619">
    <property type="protein sequence ID" value="AYN58542.1"/>
    <property type="molecule type" value="Genomic_DNA"/>
</dbReference>
<organism evidence="1 2">
    <name type="scientific">Arthrobacter phage Maureen</name>
    <dbReference type="NCBI Taxonomy" id="2419961"/>
    <lineage>
        <taxon>Viruses</taxon>
        <taxon>Duplodnaviria</taxon>
        <taxon>Heunggongvirae</taxon>
        <taxon>Uroviricota</taxon>
        <taxon>Caudoviricetes</taxon>
        <taxon>Casidaviridae</taxon>
        <taxon>Liebevirus</taxon>
        <taxon>Liebevirus liebe</taxon>
        <taxon>Arthrobacter virus Liebe</taxon>
    </lineage>
</organism>
<reference evidence="2" key="1">
    <citation type="submission" date="2018-09" db="EMBL/GenBank/DDBJ databases">
        <authorList>
            <person name="Rimple P.A."/>
            <person name="Stoner T.H."/>
            <person name="Garlena R.A."/>
            <person name="Russell D.A."/>
            <person name="Pope W.H."/>
            <person name="Jacobs-Sera D."/>
            <person name="Hatfull G.F."/>
        </authorList>
    </citation>
    <scope>NUCLEOTIDE SEQUENCE [LARGE SCALE GENOMIC DNA]</scope>
</reference>
<proteinExistence type="predicted"/>
<evidence type="ECO:0000313" key="2">
    <source>
        <dbReference type="Proteomes" id="UP000273822"/>
    </source>
</evidence>
<sequence length="70" mass="7404">MSRGRAYMKADDDLYRVVVSNPGGGSLILGPYASLGAARAQATRHGGYGYDVEVQVASPSWRPVPAPDPK</sequence>
<gene>
    <name evidence="1" type="primary">61</name>
    <name evidence="1" type="ORF">PBI_MAUREEN_61</name>
</gene>
<protein>
    <submittedName>
        <fullName evidence="1">Uncharacterized protein</fullName>
    </submittedName>
</protein>
<dbReference type="Proteomes" id="UP000273822">
    <property type="component" value="Segment"/>
</dbReference>